<sequence>GQIRTVDEVASIIDAITPQDLRRVAAQLLLTEKLNLAIVGPVNGEDRLFRSLRL</sequence>
<dbReference type="EMBL" id="BARS01038359">
    <property type="protein sequence ID" value="GAG21708.1"/>
    <property type="molecule type" value="Genomic_DNA"/>
</dbReference>
<dbReference type="Gene3D" id="3.30.830.10">
    <property type="entry name" value="Metalloenzyme, LuxS/M16 peptidase-like"/>
    <property type="match status" value="1"/>
</dbReference>
<gene>
    <name evidence="1" type="ORF">S01H1_58705</name>
</gene>
<reference evidence="1" key="1">
    <citation type="journal article" date="2014" name="Front. Microbiol.">
        <title>High frequency of phylogenetically diverse reductive dehalogenase-homologous genes in deep subseafloor sedimentary metagenomes.</title>
        <authorList>
            <person name="Kawai M."/>
            <person name="Futagami T."/>
            <person name="Toyoda A."/>
            <person name="Takaki Y."/>
            <person name="Nishi S."/>
            <person name="Hori S."/>
            <person name="Arai W."/>
            <person name="Tsubouchi T."/>
            <person name="Morono Y."/>
            <person name="Uchiyama I."/>
            <person name="Ito T."/>
            <person name="Fujiyama A."/>
            <person name="Inagaki F."/>
            <person name="Takami H."/>
        </authorList>
    </citation>
    <scope>NUCLEOTIDE SEQUENCE</scope>
    <source>
        <strain evidence="1">Expedition CK06-06</strain>
    </source>
</reference>
<dbReference type="SUPFAM" id="SSF63411">
    <property type="entry name" value="LuxS/MPP-like metallohydrolase"/>
    <property type="match status" value="1"/>
</dbReference>
<organism evidence="1">
    <name type="scientific">marine sediment metagenome</name>
    <dbReference type="NCBI Taxonomy" id="412755"/>
    <lineage>
        <taxon>unclassified sequences</taxon>
        <taxon>metagenomes</taxon>
        <taxon>ecological metagenomes</taxon>
    </lineage>
</organism>
<evidence type="ECO:0008006" key="2">
    <source>
        <dbReference type="Google" id="ProtNLM"/>
    </source>
</evidence>
<accession>X0WAU9</accession>
<feature type="non-terminal residue" evidence="1">
    <location>
        <position position="1"/>
    </location>
</feature>
<dbReference type="InterPro" id="IPR011249">
    <property type="entry name" value="Metalloenz_LuxS/M16"/>
</dbReference>
<protein>
    <recommendedName>
        <fullName evidence="2">Peptidase M16 C-terminal domain-containing protein</fullName>
    </recommendedName>
</protein>
<comment type="caution">
    <text evidence="1">The sequence shown here is derived from an EMBL/GenBank/DDBJ whole genome shotgun (WGS) entry which is preliminary data.</text>
</comment>
<name>X0WAU9_9ZZZZ</name>
<evidence type="ECO:0000313" key="1">
    <source>
        <dbReference type="EMBL" id="GAG21708.1"/>
    </source>
</evidence>
<dbReference type="GO" id="GO:0046872">
    <property type="term" value="F:metal ion binding"/>
    <property type="evidence" value="ECO:0007669"/>
    <property type="project" value="InterPro"/>
</dbReference>
<proteinExistence type="predicted"/>
<dbReference type="AlphaFoldDB" id="X0WAU9"/>